<dbReference type="Pfam" id="PF02970">
    <property type="entry name" value="TBCA"/>
    <property type="match status" value="1"/>
</dbReference>
<protein>
    <submittedName>
        <fullName evidence="2">Uncharacterized protein</fullName>
    </submittedName>
</protein>
<proteinExistence type="predicted"/>
<name>A0A6C0LJV4_9ZZZZ</name>
<sequence>MSVDKQVKIKINCIKRLTKENHYYDNEILKMAETISEMIEIDPTNYEIAKKNELLQETIITQKTTKILTVQYIKDLQMFVDKHLEKGDISQELIEEINLI</sequence>
<accession>A0A6C0LJV4</accession>
<dbReference type="SUPFAM" id="SSF46988">
    <property type="entry name" value="Tubulin chaperone cofactor A"/>
    <property type="match status" value="1"/>
</dbReference>
<evidence type="ECO:0000256" key="1">
    <source>
        <dbReference type="ARBA" id="ARBA00023186"/>
    </source>
</evidence>
<dbReference type="AlphaFoldDB" id="A0A6C0LJV4"/>
<dbReference type="EMBL" id="MN740500">
    <property type="protein sequence ID" value="QHU29951.1"/>
    <property type="molecule type" value="Genomic_DNA"/>
</dbReference>
<dbReference type="InterPro" id="IPR004226">
    <property type="entry name" value="TBCA"/>
</dbReference>
<dbReference type="InterPro" id="IPR036126">
    <property type="entry name" value="TBCA_sf"/>
</dbReference>
<dbReference type="GO" id="GO:0007023">
    <property type="term" value="P:post-chaperonin tubulin folding pathway"/>
    <property type="evidence" value="ECO:0007669"/>
    <property type="project" value="InterPro"/>
</dbReference>
<reference evidence="2" key="1">
    <citation type="journal article" date="2020" name="Nature">
        <title>Giant virus diversity and host interactions through global metagenomics.</title>
        <authorList>
            <person name="Schulz F."/>
            <person name="Roux S."/>
            <person name="Paez-Espino D."/>
            <person name="Jungbluth S."/>
            <person name="Walsh D.A."/>
            <person name="Denef V.J."/>
            <person name="McMahon K.D."/>
            <person name="Konstantinidis K.T."/>
            <person name="Eloe-Fadrosh E.A."/>
            <person name="Kyrpides N.C."/>
            <person name="Woyke T."/>
        </authorList>
    </citation>
    <scope>NUCLEOTIDE SEQUENCE</scope>
    <source>
        <strain evidence="2">GVMAG-M-3300027810-10</strain>
    </source>
</reference>
<evidence type="ECO:0000313" key="2">
    <source>
        <dbReference type="EMBL" id="QHU29951.1"/>
    </source>
</evidence>
<keyword evidence="1" id="KW-0143">Chaperone</keyword>
<organism evidence="2">
    <name type="scientific">viral metagenome</name>
    <dbReference type="NCBI Taxonomy" id="1070528"/>
    <lineage>
        <taxon>unclassified sequences</taxon>
        <taxon>metagenomes</taxon>
        <taxon>organismal metagenomes</taxon>
    </lineage>
</organism>
<dbReference type="Gene3D" id="1.20.58.90">
    <property type="match status" value="1"/>
</dbReference>
<dbReference type="GO" id="GO:0048487">
    <property type="term" value="F:beta-tubulin binding"/>
    <property type="evidence" value="ECO:0007669"/>
    <property type="project" value="InterPro"/>
</dbReference>
<dbReference type="GO" id="GO:0007021">
    <property type="term" value="P:tubulin complex assembly"/>
    <property type="evidence" value="ECO:0007669"/>
    <property type="project" value="InterPro"/>
</dbReference>